<proteinExistence type="predicted"/>
<dbReference type="SUPFAM" id="SSF47336">
    <property type="entry name" value="ACP-like"/>
    <property type="match status" value="1"/>
</dbReference>
<accession>A0A949N732</accession>
<feature type="domain" description="Carrier" evidence="1">
    <location>
        <begin position="19"/>
        <end position="84"/>
    </location>
</feature>
<gene>
    <name evidence="2" type="ORF">JGS22_005370</name>
</gene>
<evidence type="ECO:0000259" key="1">
    <source>
        <dbReference type="Pfam" id="PF00550"/>
    </source>
</evidence>
<name>A0A949N732_9ACTN</name>
<protein>
    <submittedName>
        <fullName evidence="2">Acyl carrier protein</fullName>
    </submittedName>
</protein>
<dbReference type="EMBL" id="JAELVF020000001">
    <property type="protein sequence ID" value="MBU7597081.1"/>
    <property type="molecule type" value="Genomic_DNA"/>
</dbReference>
<dbReference type="RefSeq" id="WP_211041467.1">
    <property type="nucleotide sequence ID" value="NZ_JAELVF020000001.1"/>
</dbReference>
<dbReference type="InterPro" id="IPR009081">
    <property type="entry name" value="PP-bd_ACP"/>
</dbReference>
<reference evidence="2" key="1">
    <citation type="submission" date="2021-06" db="EMBL/GenBank/DDBJ databases">
        <title>Sequencing of actinobacteria type strains.</title>
        <authorList>
            <person name="Nguyen G.-S."/>
            <person name="Wentzel A."/>
        </authorList>
    </citation>
    <scope>NUCLEOTIDE SEQUENCE</scope>
    <source>
        <strain evidence="2">P38-E01</strain>
    </source>
</reference>
<organism evidence="2 3">
    <name type="scientific">Streptomyces tardus</name>
    <dbReference type="NCBI Taxonomy" id="2780544"/>
    <lineage>
        <taxon>Bacteria</taxon>
        <taxon>Bacillati</taxon>
        <taxon>Actinomycetota</taxon>
        <taxon>Actinomycetes</taxon>
        <taxon>Kitasatosporales</taxon>
        <taxon>Streptomycetaceae</taxon>
        <taxon>Streptomyces</taxon>
    </lineage>
</organism>
<evidence type="ECO:0000313" key="2">
    <source>
        <dbReference type="EMBL" id="MBU7597081.1"/>
    </source>
</evidence>
<sequence length="95" mass="10471">MQDDRQASAAERTEALVRDRLGARLGAELAHALDRGEKFHDVGIDSLDIVVVLAELERDFEVERIADGELWDIADSIDALVHYLDAHGHAPAETP</sequence>
<comment type="caution">
    <text evidence="2">The sequence shown here is derived from an EMBL/GenBank/DDBJ whole genome shotgun (WGS) entry which is preliminary data.</text>
</comment>
<dbReference type="Pfam" id="PF00550">
    <property type="entry name" value="PP-binding"/>
    <property type="match status" value="1"/>
</dbReference>
<dbReference type="Gene3D" id="1.10.1200.10">
    <property type="entry name" value="ACP-like"/>
    <property type="match status" value="1"/>
</dbReference>
<dbReference type="AlphaFoldDB" id="A0A949N732"/>
<keyword evidence="3" id="KW-1185">Reference proteome</keyword>
<dbReference type="Proteomes" id="UP000694501">
    <property type="component" value="Unassembled WGS sequence"/>
</dbReference>
<dbReference type="InterPro" id="IPR036736">
    <property type="entry name" value="ACP-like_sf"/>
</dbReference>
<evidence type="ECO:0000313" key="3">
    <source>
        <dbReference type="Proteomes" id="UP000694501"/>
    </source>
</evidence>